<protein>
    <submittedName>
        <fullName evidence="1">Uncharacterized protein</fullName>
    </submittedName>
</protein>
<proteinExistence type="predicted"/>
<dbReference type="EMBL" id="CP005587">
    <property type="protein sequence ID" value="AGK58468.1"/>
    <property type="molecule type" value="Genomic_DNA"/>
</dbReference>
<dbReference type="AlphaFoldDB" id="N0B633"/>
<evidence type="ECO:0000313" key="1">
    <source>
        <dbReference type="EMBL" id="AGK58468.1"/>
    </source>
</evidence>
<gene>
    <name evidence="1" type="ORF">HYPDE_33978</name>
</gene>
<organism evidence="1 2">
    <name type="scientific">Hyphomicrobium denitrificans 1NES1</name>
    <dbReference type="NCBI Taxonomy" id="670307"/>
    <lineage>
        <taxon>Bacteria</taxon>
        <taxon>Pseudomonadati</taxon>
        <taxon>Pseudomonadota</taxon>
        <taxon>Alphaproteobacteria</taxon>
        <taxon>Hyphomicrobiales</taxon>
        <taxon>Hyphomicrobiaceae</taxon>
        <taxon>Hyphomicrobium</taxon>
    </lineage>
</organism>
<reference evidence="1 2" key="1">
    <citation type="journal article" date="2013" name="Genome Announc.">
        <title>Genome sequences for three denitrifying bacterial strains isolated from a uranium- and nitrate-contaminated subsurface environment.</title>
        <authorList>
            <person name="Venkatramanan R."/>
            <person name="Prakash O."/>
            <person name="Woyke T."/>
            <person name="Chain P."/>
            <person name="Goodwin L.A."/>
            <person name="Watson D."/>
            <person name="Brooks S."/>
            <person name="Kostka J.E."/>
            <person name="Green S.J."/>
        </authorList>
    </citation>
    <scope>NUCLEOTIDE SEQUENCE [LARGE SCALE GENOMIC DNA]</scope>
    <source>
        <strain evidence="1 2">1NES1</strain>
    </source>
</reference>
<dbReference type="KEGG" id="hdt:HYPDE_33978"/>
<dbReference type="HOGENOM" id="CLU_2479116_0_0_5"/>
<dbReference type="Proteomes" id="UP000005952">
    <property type="component" value="Chromosome"/>
</dbReference>
<sequence length="87" mass="9829">MLSVTLSECPDVPRNLHESFARQNGAILSGPGVGPDRCIAVAVIPTYFAYWGGCPYFDDYYLDDYGYDYGGTCYYSRRLRARVCSEY</sequence>
<accession>N0B633</accession>
<keyword evidence="2" id="KW-1185">Reference proteome</keyword>
<name>N0B633_9HYPH</name>
<dbReference type="STRING" id="670307.HYPDE_33978"/>
<evidence type="ECO:0000313" key="2">
    <source>
        <dbReference type="Proteomes" id="UP000005952"/>
    </source>
</evidence>